<keyword evidence="3" id="KW-1185">Reference proteome</keyword>
<protein>
    <submittedName>
        <fullName evidence="2">MaoC family dehydratase N-terminal domain-containing protein</fullName>
    </submittedName>
</protein>
<dbReference type="Proteomes" id="UP001248581">
    <property type="component" value="Chromosome"/>
</dbReference>
<dbReference type="Gene3D" id="3.10.129.10">
    <property type="entry name" value="Hotdog Thioesterase"/>
    <property type="match status" value="1"/>
</dbReference>
<dbReference type="InterPro" id="IPR029069">
    <property type="entry name" value="HotDog_dom_sf"/>
</dbReference>
<evidence type="ECO:0000313" key="2">
    <source>
        <dbReference type="EMBL" id="WNC67384.1"/>
    </source>
</evidence>
<dbReference type="Pfam" id="PF13452">
    <property type="entry name" value="FAS1_DH_region"/>
    <property type="match status" value="1"/>
</dbReference>
<feature type="domain" description="FAS1-like dehydratase" evidence="1">
    <location>
        <begin position="28"/>
        <end position="170"/>
    </location>
</feature>
<evidence type="ECO:0000259" key="1">
    <source>
        <dbReference type="Pfam" id="PF13452"/>
    </source>
</evidence>
<evidence type="ECO:0000313" key="3">
    <source>
        <dbReference type="Proteomes" id="UP001248581"/>
    </source>
</evidence>
<proteinExistence type="predicted"/>
<accession>A0ABY9THN4</accession>
<name>A0ABY9THN4_9GAMM</name>
<organism evidence="2 3">
    <name type="scientific">Thalassotalea nanhaiensis</name>
    <dbReference type="NCBI Taxonomy" id="3065648"/>
    <lineage>
        <taxon>Bacteria</taxon>
        <taxon>Pseudomonadati</taxon>
        <taxon>Pseudomonadota</taxon>
        <taxon>Gammaproteobacteria</taxon>
        <taxon>Alteromonadales</taxon>
        <taxon>Colwelliaceae</taxon>
        <taxon>Thalassotalea</taxon>
    </lineage>
</organism>
<dbReference type="RefSeq" id="WP_348386544.1">
    <property type="nucleotide sequence ID" value="NZ_CP134146.1"/>
</dbReference>
<gene>
    <name evidence="2" type="ORF">RI845_12740</name>
</gene>
<dbReference type="InterPro" id="IPR039569">
    <property type="entry name" value="FAS1-like_DH_region"/>
</dbReference>
<dbReference type="SUPFAM" id="SSF54637">
    <property type="entry name" value="Thioesterase/thiol ester dehydrase-isomerase"/>
    <property type="match status" value="1"/>
</dbReference>
<dbReference type="EMBL" id="CP134146">
    <property type="protein sequence ID" value="WNC67384.1"/>
    <property type="molecule type" value="Genomic_DNA"/>
</dbReference>
<sequence length="187" mass="20705">MASDKPSWGMQGTWEQALSYVGKVVGVSQGADAVDASSVRRWLEPKEFACPLYTDEQAAIDAGYEGKIAPSTMAITYGQPAHWQSGDKRFEHGDEPIQIPIPVIFDVPAPFSLSFATSMEMEFFKPLYHGDVVTITHELVSLVEKELRVGKGAFFKQKDTYRNQNDEIVAVGILDIFRFNPVSKGEG</sequence>
<reference evidence="3" key="1">
    <citation type="submission" date="2023-09" db="EMBL/GenBank/DDBJ databases">
        <authorList>
            <person name="Li S."/>
            <person name="Li X."/>
            <person name="Zhang C."/>
            <person name="Zhao Z."/>
        </authorList>
    </citation>
    <scope>NUCLEOTIDE SEQUENCE [LARGE SCALE GENOMIC DNA]</scope>
    <source>
        <strain evidence="3">SQ345</strain>
    </source>
</reference>